<proteinExistence type="predicted"/>
<evidence type="ECO:0000313" key="4">
    <source>
        <dbReference type="Proteomes" id="UP000244197"/>
    </source>
</evidence>
<feature type="signal peptide" evidence="2">
    <location>
        <begin position="1"/>
        <end position="22"/>
    </location>
</feature>
<feature type="region of interest" description="Disordered" evidence="1">
    <location>
        <begin position="54"/>
        <end position="73"/>
    </location>
</feature>
<gene>
    <name evidence="3" type="ORF">CWO07_20300</name>
</gene>
<comment type="caution">
    <text evidence="3">The sequence shown here is derived from an EMBL/GenBank/DDBJ whole genome shotgun (WGS) entry which is preliminary data.</text>
</comment>
<sequence length="73" mass="7912">MKKVIYLLAVLALSGCTNINHYGNGDIILNQNPEVMNGNKLELPIKKPPLCLPRLPNSSSKPPLQGGAFVEDN</sequence>
<reference evidence="3 4" key="1">
    <citation type="submission" date="2017-11" db="EMBL/GenBank/DDBJ databases">
        <title>Population delineation of vibrios coincides with oyster pathogenicity.</title>
        <authorList>
            <person name="Bruto M."/>
            <person name="Labreuche Y."/>
            <person name="James A."/>
            <person name="Piel D."/>
            <person name="Chenivesse S."/>
            <person name="Petton B."/>
            <person name="Polz M.F."/>
            <person name="Le Roux F."/>
        </authorList>
    </citation>
    <scope>NUCLEOTIDE SEQUENCE [LARGE SCALE GENOMIC DNA]</scope>
    <source>
        <strain evidence="3 4">FF_144</strain>
    </source>
</reference>
<organism evidence="3 4">
    <name type="scientific">Vibrio splendidus</name>
    <dbReference type="NCBI Taxonomy" id="29497"/>
    <lineage>
        <taxon>Bacteria</taxon>
        <taxon>Pseudomonadati</taxon>
        <taxon>Pseudomonadota</taxon>
        <taxon>Gammaproteobacteria</taxon>
        <taxon>Vibrionales</taxon>
        <taxon>Vibrionaceae</taxon>
        <taxon>Vibrio</taxon>
    </lineage>
</organism>
<keyword evidence="2" id="KW-0732">Signal</keyword>
<dbReference type="PROSITE" id="PS51257">
    <property type="entry name" value="PROKAR_LIPOPROTEIN"/>
    <property type="match status" value="1"/>
</dbReference>
<name>A0A2T5EQX3_VIBSP</name>
<evidence type="ECO:0000256" key="1">
    <source>
        <dbReference type="SAM" id="MobiDB-lite"/>
    </source>
</evidence>
<dbReference type="RefSeq" id="WP_108188171.1">
    <property type="nucleotide sequence ID" value="NZ_PIFK01000050.1"/>
</dbReference>
<protein>
    <recommendedName>
        <fullName evidence="5">Lipoprotein</fullName>
    </recommendedName>
</protein>
<dbReference type="AlphaFoldDB" id="A0A2T5EQX3"/>
<dbReference type="Proteomes" id="UP000244197">
    <property type="component" value="Unassembled WGS sequence"/>
</dbReference>
<evidence type="ECO:0000313" key="3">
    <source>
        <dbReference type="EMBL" id="PTP26913.1"/>
    </source>
</evidence>
<accession>A0A2T5EQX3</accession>
<evidence type="ECO:0000256" key="2">
    <source>
        <dbReference type="SAM" id="SignalP"/>
    </source>
</evidence>
<dbReference type="EMBL" id="PIFK01000050">
    <property type="protein sequence ID" value="PTP26913.1"/>
    <property type="molecule type" value="Genomic_DNA"/>
</dbReference>
<evidence type="ECO:0008006" key="5">
    <source>
        <dbReference type="Google" id="ProtNLM"/>
    </source>
</evidence>
<feature type="chain" id="PRO_5015526794" description="Lipoprotein" evidence="2">
    <location>
        <begin position="23"/>
        <end position="73"/>
    </location>
</feature>